<accession>A0A2G9ZEL1</accession>
<evidence type="ECO:0000256" key="1">
    <source>
        <dbReference type="ARBA" id="ARBA00022679"/>
    </source>
</evidence>
<feature type="domain" description="Carbohydrate kinase PfkB" evidence="3">
    <location>
        <begin position="52"/>
        <end position="302"/>
    </location>
</feature>
<dbReference type="InterPro" id="IPR011611">
    <property type="entry name" value="PfkB_dom"/>
</dbReference>
<dbReference type="Proteomes" id="UP000230447">
    <property type="component" value="Unassembled WGS sequence"/>
</dbReference>
<keyword evidence="2" id="KW-0418">Kinase</keyword>
<keyword evidence="1" id="KW-0808">Transferase</keyword>
<dbReference type="SUPFAM" id="SSF53613">
    <property type="entry name" value="Ribokinase-like"/>
    <property type="match status" value="1"/>
</dbReference>
<evidence type="ECO:0000256" key="2">
    <source>
        <dbReference type="ARBA" id="ARBA00022777"/>
    </source>
</evidence>
<dbReference type="AlphaFoldDB" id="A0A2G9ZEL1"/>
<evidence type="ECO:0000259" key="3">
    <source>
        <dbReference type="Pfam" id="PF00294"/>
    </source>
</evidence>
<evidence type="ECO:0000313" key="4">
    <source>
        <dbReference type="EMBL" id="PIP31592.1"/>
    </source>
</evidence>
<evidence type="ECO:0000313" key="5">
    <source>
        <dbReference type="Proteomes" id="UP000230447"/>
    </source>
</evidence>
<protein>
    <recommendedName>
        <fullName evidence="3">Carbohydrate kinase PfkB domain-containing protein</fullName>
    </recommendedName>
</protein>
<dbReference type="GO" id="GO:0016301">
    <property type="term" value="F:kinase activity"/>
    <property type="evidence" value="ECO:0007669"/>
    <property type="project" value="UniProtKB-KW"/>
</dbReference>
<dbReference type="PANTHER" id="PTHR10584:SF166">
    <property type="entry name" value="RIBOKINASE"/>
    <property type="match status" value="1"/>
</dbReference>
<organism evidence="4 5">
    <name type="scientific">bacterium (Candidatus Gribaldobacteria) CG23_combo_of_CG06-09_8_20_14_all_37_87_8</name>
    <dbReference type="NCBI Taxonomy" id="2014278"/>
    <lineage>
        <taxon>Bacteria</taxon>
        <taxon>Candidatus Gribaldobacteria</taxon>
    </lineage>
</organism>
<gene>
    <name evidence="4" type="ORF">COX24_02705</name>
</gene>
<comment type="caution">
    <text evidence="4">The sequence shown here is derived from an EMBL/GenBank/DDBJ whole genome shotgun (WGS) entry which is preliminary data.</text>
</comment>
<dbReference type="Pfam" id="PF00294">
    <property type="entry name" value="PfkB"/>
    <property type="match status" value="1"/>
</dbReference>
<dbReference type="InterPro" id="IPR029056">
    <property type="entry name" value="Ribokinase-like"/>
</dbReference>
<dbReference type="Gene3D" id="3.40.1190.20">
    <property type="match status" value="1"/>
</dbReference>
<name>A0A2G9ZEL1_9BACT</name>
<reference evidence="4 5" key="1">
    <citation type="submission" date="2017-09" db="EMBL/GenBank/DDBJ databases">
        <title>Depth-based differentiation of microbial function through sediment-hosted aquifers and enrichment of novel symbionts in the deep terrestrial subsurface.</title>
        <authorList>
            <person name="Probst A.J."/>
            <person name="Ladd B."/>
            <person name="Jarett J.K."/>
            <person name="Geller-Mcgrath D.E."/>
            <person name="Sieber C.M."/>
            <person name="Emerson J.B."/>
            <person name="Anantharaman K."/>
            <person name="Thomas B.C."/>
            <person name="Malmstrom R."/>
            <person name="Stieglmeier M."/>
            <person name="Klingl A."/>
            <person name="Woyke T."/>
            <person name="Ryan C.M."/>
            <person name="Banfield J.F."/>
        </authorList>
    </citation>
    <scope>NUCLEOTIDE SEQUENCE [LARGE SCALE GENOMIC DNA]</scope>
    <source>
        <strain evidence="4">CG23_combo_of_CG06-09_8_20_14_all_37_87_8</strain>
    </source>
</reference>
<sequence>MSNLERREKVYVLGSTTRDEVNRIKTRFSEHIDRSPSSNVNFTVAIDAEYSYLGGTGINIASNLRQFCDKQIYLFSVIGGDNDDILQSLAKDNISSDFVVVRPKQRTSRAKGIIDKDENHIWLIEDFVTNEVSLQLPESVDSEKTLAIIAPIRKAIFVQFLQWVIDNDIKYVFDPGMLLVSLAEDELVKGIKSSKWLIANSTEIEGVLKKSNLTLGEIRNMGINVIVTHGSKGVVFYDKENEYKVSGFMPSGVVDTSGAGDAWRAAFWGSLIMGENLENSLKMANSWASFSVEKHGAIGNYPDMRSVRKRAGL</sequence>
<dbReference type="EMBL" id="PCSB01000058">
    <property type="protein sequence ID" value="PIP31592.1"/>
    <property type="molecule type" value="Genomic_DNA"/>
</dbReference>
<proteinExistence type="predicted"/>
<dbReference type="PANTHER" id="PTHR10584">
    <property type="entry name" value="SUGAR KINASE"/>
    <property type="match status" value="1"/>
</dbReference>